<dbReference type="CDD" id="cd06223">
    <property type="entry name" value="PRTases_typeI"/>
    <property type="match status" value="1"/>
</dbReference>
<dbReference type="Gene3D" id="3.40.50.2020">
    <property type="match status" value="1"/>
</dbReference>
<name>A0AAE3H434_9BACT</name>
<dbReference type="EMBL" id="RJUF01000035">
    <property type="protein sequence ID" value="MCP9763691.1"/>
    <property type="molecule type" value="Genomic_DNA"/>
</dbReference>
<dbReference type="Pfam" id="PF00156">
    <property type="entry name" value="Pribosyltran"/>
    <property type="match status" value="1"/>
</dbReference>
<evidence type="ECO:0000259" key="1">
    <source>
        <dbReference type="Pfam" id="PF00156"/>
    </source>
</evidence>
<keyword evidence="2" id="KW-0328">Glycosyltransferase</keyword>
<proteinExistence type="predicted"/>
<dbReference type="PANTHER" id="PTHR11608:SF0">
    <property type="entry name" value="BIFUNCTIONAL PROTEIN PYRR"/>
    <property type="match status" value="1"/>
</dbReference>
<keyword evidence="3" id="KW-1185">Reference proteome</keyword>
<comment type="caution">
    <text evidence="2">The sequence shown here is derived from an EMBL/GenBank/DDBJ whole genome shotgun (WGS) entry which is preliminary data.</text>
</comment>
<evidence type="ECO:0000313" key="2">
    <source>
        <dbReference type="EMBL" id="MCP9763691.1"/>
    </source>
</evidence>
<dbReference type="PANTHER" id="PTHR11608">
    <property type="entry name" value="BIFUNCTIONAL PROTEIN PYRR"/>
    <property type="match status" value="1"/>
</dbReference>
<accession>A0AAE3H434</accession>
<keyword evidence="2" id="KW-0808">Transferase</keyword>
<dbReference type="GO" id="GO:0016757">
    <property type="term" value="F:glycosyltransferase activity"/>
    <property type="evidence" value="ECO:0007669"/>
    <property type="project" value="UniProtKB-KW"/>
</dbReference>
<reference evidence="2 3" key="1">
    <citation type="submission" date="2018-11" db="EMBL/GenBank/DDBJ databases">
        <title>Novel bacteria species description.</title>
        <authorList>
            <person name="Han J.-H."/>
        </authorList>
    </citation>
    <scope>NUCLEOTIDE SEQUENCE [LARGE SCALE GENOMIC DNA]</scope>
    <source>
        <strain evidence="2 3">KCTC23259</strain>
    </source>
</reference>
<dbReference type="AlphaFoldDB" id="A0AAE3H434"/>
<dbReference type="InterPro" id="IPR029057">
    <property type="entry name" value="PRTase-like"/>
</dbReference>
<protein>
    <submittedName>
        <fullName evidence="2">Phosphoribosyltransferase</fullName>
    </submittedName>
</protein>
<feature type="domain" description="Phosphoribosyltransferase" evidence="1">
    <location>
        <begin position="6"/>
        <end position="145"/>
    </location>
</feature>
<sequence>MVVEQYSQILDKARTLQKVKRIAYEIFENNFDEKEIILAGIDGEGFVFAQLLQQYLQEISQLEIHIAKIVFDKTVECQPDIKLESDVDTFKNKIVIITDDVLNTGKTLAFCLRPFLSIPLKKLQVAVLVDRNHPKYPIAADYVGYSLSTTLSEHIKVILSNQNELGLYIF</sequence>
<dbReference type="SUPFAM" id="SSF53271">
    <property type="entry name" value="PRTase-like"/>
    <property type="match status" value="1"/>
</dbReference>
<dbReference type="InterPro" id="IPR050137">
    <property type="entry name" value="PyrR_bifunctional"/>
</dbReference>
<organism evidence="2 3">
    <name type="scientific">Lacihabitans soyangensis</name>
    <dbReference type="NCBI Taxonomy" id="869394"/>
    <lineage>
        <taxon>Bacteria</taxon>
        <taxon>Pseudomonadati</taxon>
        <taxon>Bacteroidota</taxon>
        <taxon>Cytophagia</taxon>
        <taxon>Cytophagales</taxon>
        <taxon>Leadbetterellaceae</taxon>
        <taxon>Lacihabitans</taxon>
    </lineage>
</organism>
<dbReference type="Proteomes" id="UP001204144">
    <property type="component" value="Unassembled WGS sequence"/>
</dbReference>
<gene>
    <name evidence="2" type="ORF">EGI31_12065</name>
</gene>
<evidence type="ECO:0000313" key="3">
    <source>
        <dbReference type="Proteomes" id="UP001204144"/>
    </source>
</evidence>
<dbReference type="InterPro" id="IPR000836">
    <property type="entry name" value="PRTase_dom"/>
</dbReference>
<dbReference type="RefSeq" id="WP_255037464.1">
    <property type="nucleotide sequence ID" value="NZ_RJUF01000035.1"/>
</dbReference>